<dbReference type="AlphaFoldDB" id="T0ZCZ0"/>
<dbReference type="SUPFAM" id="SSF103486">
    <property type="entry name" value="V-type ATP synthase subunit C"/>
    <property type="match status" value="1"/>
</dbReference>
<dbReference type="InterPro" id="IPR044911">
    <property type="entry name" value="V-type_ATPase_csu/dsu_dom_3"/>
</dbReference>
<dbReference type="Gene3D" id="1.10.132.50">
    <property type="entry name" value="ATP synthase (C/AC39) subunit, domain 3"/>
    <property type="match status" value="1"/>
</dbReference>
<dbReference type="InterPro" id="IPR036079">
    <property type="entry name" value="ATPase_csu/dsu_sf"/>
</dbReference>
<reference evidence="1" key="2">
    <citation type="journal article" date="2014" name="ISME J.">
        <title>Microbial stratification in low pH oxic and suboxic macroscopic growths along an acid mine drainage.</title>
        <authorList>
            <person name="Mendez-Garcia C."/>
            <person name="Mesa V."/>
            <person name="Sprenger R.R."/>
            <person name="Richter M."/>
            <person name="Diez M.S."/>
            <person name="Solano J."/>
            <person name="Bargiela R."/>
            <person name="Golyshina O.V."/>
            <person name="Manteca A."/>
            <person name="Ramos J.L."/>
            <person name="Gallego J.R."/>
            <person name="Llorente I."/>
            <person name="Martins Dos Santos V.A."/>
            <person name="Jensen O.N."/>
            <person name="Pelaez A.I."/>
            <person name="Sanchez J."/>
            <person name="Ferrer M."/>
        </authorList>
    </citation>
    <scope>NUCLEOTIDE SEQUENCE</scope>
</reference>
<organism evidence="1">
    <name type="scientific">mine drainage metagenome</name>
    <dbReference type="NCBI Taxonomy" id="410659"/>
    <lineage>
        <taxon>unclassified sequences</taxon>
        <taxon>metagenomes</taxon>
        <taxon>ecological metagenomes</taxon>
    </lineage>
</organism>
<feature type="non-terminal residue" evidence="1">
    <location>
        <position position="84"/>
    </location>
</feature>
<gene>
    <name evidence="1" type="ORF">B1B_19501</name>
</gene>
<proteinExistence type="predicted"/>
<accession>T0ZCZ0</accession>
<protein>
    <submittedName>
        <fullName evidence="1">Uncharacterized protein</fullName>
    </submittedName>
</protein>
<reference evidence="1" key="1">
    <citation type="submission" date="2013-08" db="EMBL/GenBank/DDBJ databases">
        <authorList>
            <person name="Mendez C."/>
            <person name="Richter M."/>
            <person name="Ferrer M."/>
            <person name="Sanchez J."/>
        </authorList>
    </citation>
    <scope>NUCLEOTIDE SEQUENCE</scope>
</reference>
<evidence type="ECO:0000313" key="1">
    <source>
        <dbReference type="EMBL" id="EQD26669.1"/>
    </source>
</evidence>
<sequence>MSYLIAGSAAAMHYGYSSARVKAMESRLIGKKTMQEIINAKDASTIIAILFQGDYKKDLEEFGGLEIKGELIDFALSKNFDKER</sequence>
<comment type="caution">
    <text evidence="1">The sequence shown here is derived from an EMBL/GenBank/DDBJ whole genome shotgun (WGS) entry which is preliminary data.</text>
</comment>
<name>T0ZCZ0_9ZZZZ</name>
<dbReference type="EMBL" id="AUZY01013095">
    <property type="protein sequence ID" value="EQD26669.1"/>
    <property type="molecule type" value="Genomic_DNA"/>
</dbReference>